<dbReference type="EMBL" id="UYRU01077149">
    <property type="protein sequence ID" value="VDN27800.1"/>
    <property type="molecule type" value="Genomic_DNA"/>
</dbReference>
<gene>
    <name evidence="1" type="ORF">DILT_LOCUS15067</name>
</gene>
<dbReference type="Proteomes" id="UP000281553">
    <property type="component" value="Unassembled WGS sequence"/>
</dbReference>
<name>A0A3P7MMI1_DIBLA</name>
<protein>
    <submittedName>
        <fullName evidence="1">Uncharacterized protein</fullName>
    </submittedName>
</protein>
<proteinExistence type="predicted"/>
<dbReference type="AlphaFoldDB" id="A0A3P7MMI1"/>
<keyword evidence="2" id="KW-1185">Reference proteome</keyword>
<reference evidence="1 2" key="1">
    <citation type="submission" date="2018-11" db="EMBL/GenBank/DDBJ databases">
        <authorList>
            <consortium name="Pathogen Informatics"/>
        </authorList>
    </citation>
    <scope>NUCLEOTIDE SEQUENCE [LARGE SCALE GENOMIC DNA]</scope>
</reference>
<dbReference type="OrthoDB" id="6287536at2759"/>
<organism evidence="1 2">
    <name type="scientific">Dibothriocephalus latus</name>
    <name type="common">Fish tapeworm</name>
    <name type="synonym">Diphyllobothrium latum</name>
    <dbReference type="NCBI Taxonomy" id="60516"/>
    <lineage>
        <taxon>Eukaryota</taxon>
        <taxon>Metazoa</taxon>
        <taxon>Spiralia</taxon>
        <taxon>Lophotrochozoa</taxon>
        <taxon>Platyhelminthes</taxon>
        <taxon>Cestoda</taxon>
        <taxon>Eucestoda</taxon>
        <taxon>Diphyllobothriidea</taxon>
        <taxon>Diphyllobothriidae</taxon>
        <taxon>Dibothriocephalus</taxon>
    </lineage>
</organism>
<accession>A0A3P7MMI1</accession>
<evidence type="ECO:0000313" key="1">
    <source>
        <dbReference type="EMBL" id="VDN27800.1"/>
    </source>
</evidence>
<sequence>MDSPEPWLTAELTCIRRFCLKGKARLCRQLTELLQTCWAYDWLLGAAQPPEGIRANFYERVTLQRFAFCLGLVRYAHLARTLEAVPVTTPLSVAPAS</sequence>
<evidence type="ECO:0000313" key="2">
    <source>
        <dbReference type="Proteomes" id="UP000281553"/>
    </source>
</evidence>